<comment type="similarity">
    <text evidence="2 6">Belongs to the BI1 family.</text>
</comment>
<feature type="transmembrane region" description="Helical" evidence="6">
    <location>
        <begin position="96"/>
        <end position="115"/>
    </location>
</feature>
<feature type="transmembrane region" description="Helical" evidence="6">
    <location>
        <begin position="214"/>
        <end position="237"/>
    </location>
</feature>
<keyword evidence="3 6" id="KW-0812">Transmembrane</keyword>
<feature type="transmembrane region" description="Helical" evidence="6">
    <location>
        <begin position="121"/>
        <end position="140"/>
    </location>
</feature>
<comment type="caution">
    <text evidence="7">The sequence shown here is derived from an EMBL/GenBank/DDBJ whole genome shotgun (WGS) entry which is preliminary data.</text>
</comment>
<dbReference type="EMBL" id="BMDZ01000047">
    <property type="protein sequence ID" value="GGB51310.1"/>
    <property type="molecule type" value="Genomic_DNA"/>
</dbReference>
<keyword evidence="4 6" id="KW-1133">Transmembrane helix</keyword>
<organism evidence="7 8">
    <name type="scientific">Tistrella bauzanensis</name>
    <dbReference type="NCBI Taxonomy" id="657419"/>
    <lineage>
        <taxon>Bacteria</taxon>
        <taxon>Pseudomonadati</taxon>
        <taxon>Pseudomonadota</taxon>
        <taxon>Alphaproteobacteria</taxon>
        <taxon>Geminicoccales</taxon>
        <taxon>Geminicoccaceae</taxon>
        <taxon>Tistrella</taxon>
    </lineage>
</organism>
<evidence type="ECO:0000256" key="1">
    <source>
        <dbReference type="ARBA" id="ARBA00004141"/>
    </source>
</evidence>
<accession>A0ABQ1IT43</accession>
<evidence type="ECO:0000256" key="6">
    <source>
        <dbReference type="RuleBase" id="RU004379"/>
    </source>
</evidence>
<sequence length="242" mass="25748">MAYDTRRAYGAGSGAAGTQAAAFDAGLRAYMLGIYNYMASALLLTGIVAVAVANTPAVYEAIMGTGLRWVAILAPLGFVIALSAGINRFSRGTVQVLYWLYAASVGVSLSTIFMVYTGSSIARTFFVTAAAFGALSLYGYTTKRSLSGWGSFLFMGLIGIILASVVNMFLGSTMLQFVVSVAGVLIFAGLTAYDTQQLKQMYAANMDGETAGKLKVMGALRLYLDFLNMFMLLLQFMGGQRN</sequence>
<comment type="subcellular location">
    <subcellularLocation>
        <location evidence="1">Membrane</location>
        <topology evidence="1">Multi-pass membrane protein</topology>
    </subcellularLocation>
</comment>
<feature type="transmembrane region" description="Helical" evidence="6">
    <location>
        <begin position="175"/>
        <end position="193"/>
    </location>
</feature>
<dbReference type="Pfam" id="PF01027">
    <property type="entry name" value="Bax1-I"/>
    <property type="match status" value="1"/>
</dbReference>
<gene>
    <name evidence="7" type="ORF">GCM10011505_35480</name>
</gene>
<name>A0ABQ1IT43_9PROT</name>
<feature type="transmembrane region" description="Helical" evidence="6">
    <location>
        <begin position="66"/>
        <end position="84"/>
    </location>
</feature>
<feature type="transmembrane region" description="Helical" evidence="6">
    <location>
        <begin position="34"/>
        <end position="54"/>
    </location>
</feature>
<proteinExistence type="inferred from homology"/>
<dbReference type="PANTHER" id="PTHR23291">
    <property type="entry name" value="BAX INHIBITOR-RELATED"/>
    <property type="match status" value="1"/>
</dbReference>
<keyword evidence="5 6" id="KW-0472">Membrane</keyword>
<dbReference type="Proteomes" id="UP000603352">
    <property type="component" value="Unassembled WGS sequence"/>
</dbReference>
<dbReference type="PANTHER" id="PTHR23291:SF50">
    <property type="entry name" value="PROTEIN LIFEGUARD 4"/>
    <property type="match status" value="1"/>
</dbReference>
<dbReference type="RefSeq" id="WP_188580287.1">
    <property type="nucleotide sequence ID" value="NZ_BMDZ01000047.1"/>
</dbReference>
<evidence type="ECO:0000256" key="4">
    <source>
        <dbReference type="ARBA" id="ARBA00022989"/>
    </source>
</evidence>
<evidence type="ECO:0000256" key="3">
    <source>
        <dbReference type="ARBA" id="ARBA00022692"/>
    </source>
</evidence>
<evidence type="ECO:0000256" key="5">
    <source>
        <dbReference type="ARBA" id="ARBA00023136"/>
    </source>
</evidence>
<reference evidence="8" key="1">
    <citation type="journal article" date="2019" name="Int. J. Syst. Evol. Microbiol.">
        <title>The Global Catalogue of Microorganisms (GCM) 10K type strain sequencing project: providing services to taxonomists for standard genome sequencing and annotation.</title>
        <authorList>
            <consortium name="The Broad Institute Genomics Platform"/>
            <consortium name="The Broad Institute Genome Sequencing Center for Infectious Disease"/>
            <person name="Wu L."/>
            <person name="Ma J."/>
        </authorList>
    </citation>
    <scope>NUCLEOTIDE SEQUENCE [LARGE SCALE GENOMIC DNA]</scope>
    <source>
        <strain evidence="8">CGMCC 1.10188</strain>
    </source>
</reference>
<protein>
    <submittedName>
        <fullName evidence="7">Membrane protein</fullName>
    </submittedName>
</protein>
<evidence type="ECO:0000313" key="7">
    <source>
        <dbReference type="EMBL" id="GGB51310.1"/>
    </source>
</evidence>
<feature type="transmembrane region" description="Helical" evidence="6">
    <location>
        <begin position="152"/>
        <end position="169"/>
    </location>
</feature>
<dbReference type="CDD" id="cd10432">
    <property type="entry name" value="BI-1-like_bacterial"/>
    <property type="match status" value="1"/>
</dbReference>
<dbReference type="InterPro" id="IPR006214">
    <property type="entry name" value="Bax_inhibitor_1-related"/>
</dbReference>
<evidence type="ECO:0000256" key="2">
    <source>
        <dbReference type="ARBA" id="ARBA00010350"/>
    </source>
</evidence>
<keyword evidence="8" id="KW-1185">Reference proteome</keyword>
<evidence type="ECO:0000313" key="8">
    <source>
        <dbReference type="Proteomes" id="UP000603352"/>
    </source>
</evidence>